<dbReference type="AlphaFoldDB" id="A0AAD4KWJ2"/>
<keyword evidence="1" id="KW-1133">Transmembrane helix</keyword>
<accession>A0AAD4KWJ2</accession>
<feature type="transmembrane region" description="Helical" evidence="1">
    <location>
        <begin position="82"/>
        <end position="101"/>
    </location>
</feature>
<gene>
    <name evidence="2" type="ORF">BGW36DRAFT_130520</name>
</gene>
<protein>
    <submittedName>
        <fullName evidence="2">Uncharacterized protein</fullName>
    </submittedName>
</protein>
<keyword evidence="3" id="KW-1185">Reference proteome</keyword>
<reference evidence="2" key="1">
    <citation type="submission" date="2021-12" db="EMBL/GenBank/DDBJ databases">
        <title>Convergent genome expansion in fungi linked to evolution of root-endophyte symbiosis.</title>
        <authorList>
            <consortium name="DOE Joint Genome Institute"/>
            <person name="Ke Y.-H."/>
            <person name="Bonito G."/>
            <person name="Liao H.-L."/>
            <person name="Looney B."/>
            <person name="Rojas-Flechas A."/>
            <person name="Nash J."/>
            <person name="Hameed K."/>
            <person name="Schadt C."/>
            <person name="Martin F."/>
            <person name="Crous P.W."/>
            <person name="Miettinen O."/>
            <person name="Magnuson J.K."/>
            <person name="Labbe J."/>
            <person name="Jacobson D."/>
            <person name="Doktycz M.J."/>
            <person name="Veneault-Fourrey C."/>
            <person name="Kuo A."/>
            <person name="Mondo S."/>
            <person name="Calhoun S."/>
            <person name="Riley R."/>
            <person name="Ohm R."/>
            <person name="LaButti K."/>
            <person name="Andreopoulos B."/>
            <person name="Pangilinan J."/>
            <person name="Nolan M."/>
            <person name="Tritt A."/>
            <person name="Clum A."/>
            <person name="Lipzen A."/>
            <person name="Daum C."/>
            <person name="Barry K."/>
            <person name="Grigoriev I.V."/>
            <person name="Vilgalys R."/>
        </authorList>
    </citation>
    <scope>NUCLEOTIDE SEQUENCE</scope>
    <source>
        <strain evidence="2">PMI_201</strain>
    </source>
</reference>
<dbReference type="GeneID" id="70239642"/>
<keyword evidence="1" id="KW-0812">Transmembrane</keyword>
<keyword evidence="1" id="KW-0472">Membrane</keyword>
<organism evidence="2 3">
    <name type="scientific">Talaromyces proteolyticus</name>
    <dbReference type="NCBI Taxonomy" id="1131652"/>
    <lineage>
        <taxon>Eukaryota</taxon>
        <taxon>Fungi</taxon>
        <taxon>Dikarya</taxon>
        <taxon>Ascomycota</taxon>
        <taxon>Pezizomycotina</taxon>
        <taxon>Eurotiomycetes</taxon>
        <taxon>Eurotiomycetidae</taxon>
        <taxon>Eurotiales</taxon>
        <taxon>Trichocomaceae</taxon>
        <taxon>Talaromyces</taxon>
        <taxon>Talaromyces sect. Bacilispori</taxon>
    </lineage>
</organism>
<comment type="caution">
    <text evidence="2">The sequence shown here is derived from an EMBL/GenBank/DDBJ whole genome shotgun (WGS) entry which is preliminary data.</text>
</comment>
<dbReference type="Proteomes" id="UP001201262">
    <property type="component" value="Unassembled WGS sequence"/>
</dbReference>
<evidence type="ECO:0000256" key="1">
    <source>
        <dbReference type="SAM" id="Phobius"/>
    </source>
</evidence>
<sequence>MAEPLYNPNFKSLTLDWTCIPSVTYIPCSVLRYHSSLPHPPVLSDNTLHRCMHQSWCERGMVRSADDDGPHKQRLAMLEACAVPWFNVVVACLLVGWPVVIRRHVTLSDYGFMILGTGSTGARGIILYGHYGGLSGRLAAATFPHLSCRMWGRRPLGCPHSLTSIYAYALYH</sequence>
<dbReference type="RefSeq" id="XP_046074238.1">
    <property type="nucleotide sequence ID" value="XM_046209355.1"/>
</dbReference>
<dbReference type="EMBL" id="JAJTJA010000004">
    <property type="protein sequence ID" value="KAH8700532.1"/>
    <property type="molecule type" value="Genomic_DNA"/>
</dbReference>
<proteinExistence type="predicted"/>
<evidence type="ECO:0000313" key="2">
    <source>
        <dbReference type="EMBL" id="KAH8700532.1"/>
    </source>
</evidence>
<evidence type="ECO:0000313" key="3">
    <source>
        <dbReference type="Proteomes" id="UP001201262"/>
    </source>
</evidence>
<name>A0AAD4KWJ2_9EURO</name>